<evidence type="ECO:0000256" key="4">
    <source>
        <dbReference type="PROSITE-ProRule" id="PRU00339"/>
    </source>
</evidence>
<evidence type="ECO:0000256" key="3">
    <source>
        <dbReference type="ARBA" id="ARBA00023125"/>
    </source>
</evidence>
<keyword evidence="6" id="KW-0472">Membrane</keyword>
<feature type="domain" description="OmpR/PhoB-type" evidence="7">
    <location>
        <begin position="13"/>
        <end position="110"/>
    </location>
</feature>
<dbReference type="SMART" id="SM00862">
    <property type="entry name" value="Trans_reg_C"/>
    <property type="match status" value="1"/>
</dbReference>
<reference evidence="8 9" key="1">
    <citation type="submission" date="2022-10" db="EMBL/GenBank/DDBJ databases">
        <title>Defluviimonas sp. nov., isolated from ocean surface sediments.</title>
        <authorList>
            <person name="He W."/>
            <person name="Wang L."/>
            <person name="Zhang D.-F."/>
        </authorList>
    </citation>
    <scope>NUCLEOTIDE SEQUENCE [LARGE SCALE GENOMIC DNA]</scope>
    <source>
        <strain evidence="8 9">WL0024</strain>
    </source>
</reference>
<evidence type="ECO:0000256" key="1">
    <source>
        <dbReference type="ARBA" id="ARBA00022737"/>
    </source>
</evidence>
<feature type="repeat" description="TPR" evidence="4">
    <location>
        <begin position="431"/>
        <end position="464"/>
    </location>
</feature>
<dbReference type="Proteomes" id="UP001209535">
    <property type="component" value="Unassembled WGS sequence"/>
</dbReference>
<feature type="DNA-binding region" description="OmpR/PhoB-type" evidence="5">
    <location>
        <begin position="13"/>
        <end position="110"/>
    </location>
</feature>
<dbReference type="Pfam" id="PF14559">
    <property type="entry name" value="TPR_19"/>
    <property type="match status" value="1"/>
</dbReference>
<dbReference type="RefSeq" id="WP_263336865.1">
    <property type="nucleotide sequence ID" value="NZ_JAOVQO010000011.1"/>
</dbReference>
<dbReference type="InterPro" id="IPR051685">
    <property type="entry name" value="Ycf3/AcsC/BcsC/TPR_MFPF"/>
</dbReference>
<dbReference type="PROSITE" id="PS51755">
    <property type="entry name" value="OMPR_PHOB"/>
    <property type="match status" value="1"/>
</dbReference>
<dbReference type="CDD" id="cd00383">
    <property type="entry name" value="trans_reg_C"/>
    <property type="match status" value="1"/>
</dbReference>
<gene>
    <name evidence="8" type="ORF">OEZ60_13045</name>
</gene>
<keyword evidence="6" id="KW-1133">Transmembrane helix</keyword>
<proteinExistence type="predicted"/>
<dbReference type="Gene3D" id="3.40.50.10070">
    <property type="entry name" value="TolB, N-terminal domain"/>
    <property type="match status" value="1"/>
</dbReference>
<dbReference type="SMART" id="SM00028">
    <property type="entry name" value="TPR"/>
    <property type="match status" value="2"/>
</dbReference>
<sequence>MSRKRAEFAMKSHEIIKLGSYRFDPSDKTLRDSSGGVVPLRSQSADVLAYLAQRHGQIVGKDDIISAIWRDTFVTDDSLVQCIADIRRALGDQEHALVQTHPKQGYRLLVTYTEGRREVSLKSRRIAFPFRIAAVVAVVLLSIASLVLWQPRPTVRQSPVPDDAPLSLPMKPSIAVLAFSDLSKGANADFLSDAIAEGIITELSRFAELFVVARNSSFSYRDQSTDVRDIARDLGVRYVLEGSQQKAGNRLRVTAKLIDAVSGNHVWAETYDRDIEDVLTLQAEITRTVAATVAPRLIVAATNEAARLDANNLEAFAHWLRGNRLLYDYTRESTAKAQSEFLAALAADPNMARGHVGLAYVYINGVRWGWTDLERGLALDLALKEAQTALDLAPEDYYAHETMAYILMQAGEHEAAITKFRVALQLNPNSADVRASMSEALSYTGQIPEAISLIQEAMRLDPHHPDWFNWVLAWLQWYTGDCEEGLASMDRMAQLPNLARRTLASLYVCVGDVPKARSVIHKFLEQEPGYSIADVRASLAHKYKKPADLERWIDDLRKAGLPE</sequence>
<evidence type="ECO:0000256" key="2">
    <source>
        <dbReference type="ARBA" id="ARBA00022803"/>
    </source>
</evidence>
<evidence type="ECO:0000313" key="8">
    <source>
        <dbReference type="EMBL" id="MCU9848931.1"/>
    </source>
</evidence>
<dbReference type="InterPro" id="IPR019734">
    <property type="entry name" value="TPR_rpt"/>
</dbReference>
<feature type="transmembrane region" description="Helical" evidence="6">
    <location>
        <begin position="126"/>
        <end position="149"/>
    </location>
</feature>
<dbReference type="Gene3D" id="1.10.10.10">
    <property type="entry name" value="Winged helix-like DNA-binding domain superfamily/Winged helix DNA-binding domain"/>
    <property type="match status" value="1"/>
</dbReference>
<keyword evidence="6" id="KW-0812">Transmembrane</keyword>
<protein>
    <submittedName>
        <fullName evidence="8">Winged helix-turn-helix domain-containing protein</fullName>
    </submittedName>
</protein>
<dbReference type="PANTHER" id="PTHR44943">
    <property type="entry name" value="CELLULOSE SYNTHASE OPERON PROTEIN C"/>
    <property type="match status" value="1"/>
</dbReference>
<dbReference type="SUPFAM" id="SSF46894">
    <property type="entry name" value="C-terminal effector domain of the bipartite response regulators"/>
    <property type="match status" value="1"/>
</dbReference>
<feature type="repeat" description="TPR" evidence="4">
    <location>
        <begin position="397"/>
        <end position="430"/>
    </location>
</feature>
<accession>A0ABT2X4S0</accession>
<dbReference type="InterPro" id="IPR011990">
    <property type="entry name" value="TPR-like_helical_dom_sf"/>
</dbReference>
<evidence type="ECO:0000256" key="6">
    <source>
        <dbReference type="SAM" id="Phobius"/>
    </source>
</evidence>
<comment type="caution">
    <text evidence="8">The sequence shown here is derived from an EMBL/GenBank/DDBJ whole genome shotgun (WGS) entry which is preliminary data.</text>
</comment>
<keyword evidence="3 5" id="KW-0238">DNA-binding</keyword>
<keyword evidence="9" id="KW-1185">Reference proteome</keyword>
<dbReference type="PANTHER" id="PTHR44943:SF8">
    <property type="entry name" value="TPR REPEAT-CONTAINING PROTEIN MJ0263"/>
    <property type="match status" value="1"/>
</dbReference>
<evidence type="ECO:0000259" key="7">
    <source>
        <dbReference type="PROSITE" id="PS51755"/>
    </source>
</evidence>
<evidence type="ECO:0000313" key="9">
    <source>
        <dbReference type="Proteomes" id="UP001209535"/>
    </source>
</evidence>
<dbReference type="EMBL" id="JAOVQO010000011">
    <property type="protein sequence ID" value="MCU9848931.1"/>
    <property type="molecule type" value="Genomic_DNA"/>
</dbReference>
<dbReference type="InterPro" id="IPR016032">
    <property type="entry name" value="Sig_transdc_resp-reg_C-effctor"/>
</dbReference>
<dbReference type="InterPro" id="IPR001867">
    <property type="entry name" value="OmpR/PhoB-type_DNA-bd"/>
</dbReference>
<dbReference type="PROSITE" id="PS50005">
    <property type="entry name" value="TPR"/>
    <property type="match status" value="2"/>
</dbReference>
<evidence type="ECO:0000256" key="5">
    <source>
        <dbReference type="PROSITE-ProRule" id="PRU01091"/>
    </source>
</evidence>
<dbReference type="InterPro" id="IPR036388">
    <property type="entry name" value="WH-like_DNA-bd_sf"/>
</dbReference>
<name>A0ABT2X4S0_9RHOB</name>
<dbReference type="Gene3D" id="1.25.40.10">
    <property type="entry name" value="Tetratricopeptide repeat domain"/>
    <property type="match status" value="1"/>
</dbReference>
<keyword evidence="2 4" id="KW-0802">TPR repeat</keyword>
<dbReference type="SUPFAM" id="SSF48452">
    <property type="entry name" value="TPR-like"/>
    <property type="match status" value="1"/>
</dbReference>
<dbReference type="Pfam" id="PF00486">
    <property type="entry name" value="Trans_reg_C"/>
    <property type="match status" value="1"/>
</dbReference>
<keyword evidence="1" id="KW-0677">Repeat</keyword>
<organism evidence="8 9">
    <name type="scientific">Albidovulum salinarum</name>
    <dbReference type="NCBI Taxonomy" id="2984153"/>
    <lineage>
        <taxon>Bacteria</taxon>
        <taxon>Pseudomonadati</taxon>
        <taxon>Pseudomonadota</taxon>
        <taxon>Alphaproteobacteria</taxon>
        <taxon>Rhodobacterales</taxon>
        <taxon>Paracoccaceae</taxon>
        <taxon>Albidovulum</taxon>
    </lineage>
</organism>